<dbReference type="EMBL" id="JAINUF010000002">
    <property type="protein sequence ID" value="KAJ8375858.1"/>
    <property type="molecule type" value="Genomic_DNA"/>
</dbReference>
<name>A0A9Q1JAP7_SYNKA</name>
<protein>
    <recommendedName>
        <fullName evidence="4">Zinc finger PHD-type domain-containing protein</fullName>
    </recommendedName>
</protein>
<evidence type="ECO:0000313" key="3">
    <source>
        <dbReference type="Proteomes" id="UP001152622"/>
    </source>
</evidence>
<dbReference type="AlphaFoldDB" id="A0A9Q1JAP7"/>
<reference evidence="2" key="1">
    <citation type="journal article" date="2023" name="Science">
        <title>Genome structures resolve the early diversification of teleost fishes.</title>
        <authorList>
            <person name="Parey E."/>
            <person name="Louis A."/>
            <person name="Montfort J."/>
            <person name="Bouchez O."/>
            <person name="Roques C."/>
            <person name="Iampietro C."/>
            <person name="Lluch J."/>
            <person name="Castinel A."/>
            <person name="Donnadieu C."/>
            <person name="Desvignes T."/>
            <person name="Floi Bucao C."/>
            <person name="Jouanno E."/>
            <person name="Wen M."/>
            <person name="Mejri S."/>
            <person name="Dirks R."/>
            <person name="Jansen H."/>
            <person name="Henkel C."/>
            <person name="Chen W.J."/>
            <person name="Zahm M."/>
            <person name="Cabau C."/>
            <person name="Klopp C."/>
            <person name="Thompson A.W."/>
            <person name="Robinson-Rechavi M."/>
            <person name="Braasch I."/>
            <person name="Lecointre G."/>
            <person name="Bobe J."/>
            <person name="Postlethwait J.H."/>
            <person name="Berthelot C."/>
            <person name="Roest Crollius H."/>
            <person name="Guiguen Y."/>
        </authorList>
    </citation>
    <scope>NUCLEOTIDE SEQUENCE</scope>
    <source>
        <strain evidence="2">WJC10195</strain>
    </source>
</reference>
<evidence type="ECO:0000256" key="1">
    <source>
        <dbReference type="SAM" id="MobiDB-lite"/>
    </source>
</evidence>
<feature type="compositionally biased region" description="Basic residues" evidence="1">
    <location>
        <begin position="254"/>
        <end position="265"/>
    </location>
</feature>
<sequence length="325" mass="34620">MTSGERGSLVTVVAAVNAQGNMIPPMFIFPRKNFRQHFIQAAPCGSIGAANGSGWMQEKEFVVFLQHFVSQTRATPMDKALPQAATPRNITSGFKCTGIWPMNPAIFSLEDFAPSFVTDRPEQSAATTTAAAVPTTEASAAAAVPAAVPASVPASVSATQPETTTAVALPVSAGLVAAAPPAATSEPSRFPFFRSSSCTAGPSTSFQLFSPEALQPYPKAGPRKGVTKGRKRKVTAILTDTPVKKALEESEEKKKKKEPKAKRKLNVNIKNSKETEKCPCLVCDEEFSKSVPGESWVQCLSCGGWAHEACTEGYRHYECHNCHSG</sequence>
<evidence type="ECO:0000313" key="2">
    <source>
        <dbReference type="EMBL" id="KAJ8375858.1"/>
    </source>
</evidence>
<comment type="caution">
    <text evidence="2">The sequence shown here is derived from an EMBL/GenBank/DDBJ whole genome shotgun (WGS) entry which is preliminary data.</text>
</comment>
<evidence type="ECO:0008006" key="4">
    <source>
        <dbReference type="Google" id="ProtNLM"/>
    </source>
</evidence>
<gene>
    <name evidence="2" type="ORF">SKAU_G00064380</name>
</gene>
<organism evidence="2 3">
    <name type="scientific">Synaphobranchus kaupii</name>
    <name type="common">Kaup's arrowtooth eel</name>
    <dbReference type="NCBI Taxonomy" id="118154"/>
    <lineage>
        <taxon>Eukaryota</taxon>
        <taxon>Metazoa</taxon>
        <taxon>Chordata</taxon>
        <taxon>Craniata</taxon>
        <taxon>Vertebrata</taxon>
        <taxon>Euteleostomi</taxon>
        <taxon>Actinopterygii</taxon>
        <taxon>Neopterygii</taxon>
        <taxon>Teleostei</taxon>
        <taxon>Anguilliformes</taxon>
        <taxon>Synaphobranchidae</taxon>
        <taxon>Synaphobranchus</taxon>
    </lineage>
</organism>
<dbReference type="OrthoDB" id="4327074at2759"/>
<dbReference type="Proteomes" id="UP001152622">
    <property type="component" value="Chromosome 2"/>
</dbReference>
<keyword evidence="3" id="KW-1185">Reference proteome</keyword>
<feature type="region of interest" description="Disordered" evidence="1">
    <location>
        <begin position="247"/>
        <end position="266"/>
    </location>
</feature>
<proteinExistence type="predicted"/>
<accession>A0A9Q1JAP7</accession>